<dbReference type="EMBL" id="MCFF01000047">
    <property type="protein sequence ID" value="ORZ06129.1"/>
    <property type="molecule type" value="Genomic_DNA"/>
</dbReference>
<keyword evidence="4" id="KW-1185">Reference proteome</keyword>
<evidence type="ECO:0000313" key="4">
    <source>
        <dbReference type="Proteomes" id="UP000193648"/>
    </source>
</evidence>
<dbReference type="OrthoDB" id="376357at2759"/>
<feature type="compositionally biased region" description="Basic and acidic residues" evidence="2">
    <location>
        <begin position="630"/>
        <end position="648"/>
    </location>
</feature>
<comment type="caution">
    <text evidence="3">The sequence shown here is derived from an EMBL/GenBank/DDBJ whole genome shotgun (WGS) entry which is preliminary data.</text>
</comment>
<dbReference type="RefSeq" id="XP_021877398.1">
    <property type="nucleotide sequence ID" value="XM_022028112.1"/>
</dbReference>
<dbReference type="InterPro" id="IPR028245">
    <property type="entry name" value="PIL1/LSP1"/>
</dbReference>
<feature type="compositionally biased region" description="Low complexity" evidence="2">
    <location>
        <begin position="507"/>
        <end position="526"/>
    </location>
</feature>
<feature type="coiled-coil region" evidence="1">
    <location>
        <begin position="121"/>
        <end position="148"/>
    </location>
</feature>
<feature type="region of interest" description="Disordered" evidence="2">
    <location>
        <begin position="630"/>
        <end position="669"/>
    </location>
</feature>
<dbReference type="GO" id="GO:0008289">
    <property type="term" value="F:lipid binding"/>
    <property type="evidence" value="ECO:0007669"/>
    <property type="project" value="TreeGrafter"/>
</dbReference>
<dbReference type="GO" id="GO:0036286">
    <property type="term" value="C:eisosome filament"/>
    <property type="evidence" value="ECO:0007669"/>
    <property type="project" value="TreeGrafter"/>
</dbReference>
<feature type="region of interest" description="Disordered" evidence="2">
    <location>
        <begin position="385"/>
        <end position="613"/>
    </location>
</feature>
<feature type="region of interest" description="Disordered" evidence="2">
    <location>
        <begin position="738"/>
        <end position="760"/>
    </location>
</feature>
<dbReference type="GO" id="GO:0006897">
    <property type="term" value="P:endocytosis"/>
    <property type="evidence" value="ECO:0007669"/>
    <property type="project" value="TreeGrafter"/>
</dbReference>
<dbReference type="Pfam" id="PF13805">
    <property type="entry name" value="Pil1"/>
    <property type="match status" value="1"/>
</dbReference>
<accession>A0A1Y2GB86</accession>
<dbReference type="InParanoid" id="A0A1Y2GB86"/>
<reference evidence="3 4" key="1">
    <citation type="submission" date="2016-07" db="EMBL/GenBank/DDBJ databases">
        <title>Pervasive Adenine N6-methylation of Active Genes in Fungi.</title>
        <authorList>
            <consortium name="DOE Joint Genome Institute"/>
            <person name="Mondo S.J."/>
            <person name="Dannebaum R.O."/>
            <person name="Kuo R.C."/>
            <person name="Labutti K."/>
            <person name="Haridas S."/>
            <person name="Kuo A."/>
            <person name="Salamov A."/>
            <person name="Ahrendt S.R."/>
            <person name="Lipzen A."/>
            <person name="Sullivan W."/>
            <person name="Andreopoulos W.B."/>
            <person name="Clum A."/>
            <person name="Lindquist E."/>
            <person name="Daum C."/>
            <person name="Ramamoorthy G.K."/>
            <person name="Gryganskyi A."/>
            <person name="Culley D."/>
            <person name="Magnuson J.K."/>
            <person name="James T.Y."/>
            <person name="O'Malley M.A."/>
            <person name="Stajich J.E."/>
            <person name="Spatafora J.W."/>
            <person name="Visel A."/>
            <person name="Grigoriev I.V."/>
        </authorList>
    </citation>
    <scope>NUCLEOTIDE SEQUENCE [LARGE SCALE GENOMIC DNA]</scope>
    <source>
        <strain evidence="3 4">NRRL 3116</strain>
    </source>
</reference>
<dbReference type="PANTHER" id="PTHR31962">
    <property type="entry name" value="SPHINGOLIPID LONG CHAIN BASE-RESPONSIVE PROTEIN PIL1"/>
    <property type="match status" value="1"/>
</dbReference>
<feature type="compositionally biased region" description="Low complexity" evidence="2">
    <location>
        <begin position="649"/>
        <end position="659"/>
    </location>
</feature>
<organism evidence="3 4">
    <name type="scientific">Lobosporangium transversale</name>
    <dbReference type="NCBI Taxonomy" id="64571"/>
    <lineage>
        <taxon>Eukaryota</taxon>
        <taxon>Fungi</taxon>
        <taxon>Fungi incertae sedis</taxon>
        <taxon>Mucoromycota</taxon>
        <taxon>Mortierellomycotina</taxon>
        <taxon>Mortierellomycetes</taxon>
        <taxon>Mortierellales</taxon>
        <taxon>Mortierellaceae</taxon>
        <taxon>Lobosporangium</taxon>
    </lineage>
</organism>
<dbReference type="GO" id="GO:0005886">
    <property type="term" value="C:plasma membrane"/>
    <property type="evidence" value="ECO:0007669"/>
    <property type="project" value="TreeGrafter"/>
</dbReference>
<dbReference type="GeneID" id="33569955"/>
<protein>
    <submittedName>
        <fullName evidence="3">Eisosome component PIL1-domain-containing protein</fullName>
    </submittedName>
</protein>
<feature type="compositionally biased region" description="Polar residues" evidence="2">
    <location>
        <begin position="385"/>
        <end position="400"/>
    </location>
</feature>
<evidence type="ECO:0000313" key="3">
    <source>
        <dbReference type="EMBL" id="ORZ06129.1"/>
    </source>
</evidence>
<feature type="compositionally biased region" description="Polar residues" evidence="2">
    <location>
        <begin position="529"/>
        <end position="607"/>
    </location>
</feature>
<feature type="compositionally biased region" description="Basic and acidic residues" evidence="2">
    <location>
        <begin position="446"/>
        <end position="462"/>
    </location>
</feature>
<dbReference type="Gene3D" id="1.20.1270.60">
    <property type="entry name" value="Arfaptin homology (AH) domain/BAR domain"/>
    <property type="match status" value="1"/>
</dbReference>
<dbReference type="Proteomes" id="UP000193648">
    <property type="component" value="Unassembled WGS sequence"/>
</dbReference>
<feature type="region of interest" description="Disordered" evidence="2">
    <location>
        <begin position="259"/>
        <end position="290"/>
    </location>
</feature>
<evidence type="ECO:0000256" key="2">
    <source>
        <dbReference type="SAM" id="MobiDB-lite"/>
    </source>
</evidence>
<dbReference type="PANTHER" id="PTHR31962:SF6">
    <property type="entry name" value="EISOSOME COMPONENT PIL1-DOMAIN-CONTAINING PROTEIN"/>
    <property type="match status" value="1"/>
</dbReference>
<gene>
    <name evidence="3" type="ORF">BCR41DRAFT_389334</name>
</gene>
<name>A0A1Y2GB86_9FUNG</name>
<feature type="compositionally biased region" description="Polar residues" evidence="2">
    <location>
        <begin position="738"/>
        <end position="759"/>
    </location>
</feature>
<dbReference type="AlphaFoldDB" id="A0A1Y2GB86"/>
<dbReference type="GO" id="GO:0070941">
    <property type="term" value="P:eisosome assembly"/>
    <property type="evidence" value="ECO:0007669"/>
    <property type="project" value="TreeGrafter"/>
</dbReference>
<dbReference type="InterPro" id="IPR027267">
    <property type="entry name" value="AH/BAR_dom_sf"/>
</dbReference>
<keyword evidence="1" id="KW-0175">Coiled coil</keyword>
<evidence type="ECO:0000256" key="1">
    <source>
        <dbReference type="SAM" id="Coils"/>
    </source>
</evidence>
<sequence>MDLLNIRSHLHEGARYAAGSFLTPLTNAIGEQRRLVESLGVVSKVRVEECKHMMTWAKYQTDDLGDVLLKLNLLIRKISDYEIRFGIQYEQFREKIKFLRTKDDTLCEMGRLQTDLQSKLKEASKSKLRNAKAMLLQKEQEESKIKSEITTNQLQQLKRKMIKDAYTDQLNAIIELGKKMQIIGEHGKQLLDHIDLDGVKEPYNEGNETEDILQAARIALENWNLLLTDTVANPPLPAVLLSGAFADSSNNDRKAKASVAVTTDAPPLPPRSPSVPGTPERERENINAEQSEEERLRHLEEQAIKQALEFSLATTTSKVVQGKDIDDLNLTAEELRFIMDSTTPEKTASIIKHQGGSAADNSAKAGKENELIAAKAAGVPKVIRNSQSVETESRAQSQQGPRPWVSMRKPKKGEEVPVEELGNPSRVPETMGDSQAETPLSKKPVKPSEHTKVMESLGREEEQPLEGTVNGPTAVPESMGYDEAPYEPVSQVPALDKSWRQEIQTNQQQQQQQHELLSPFPLSPELQYLQVSSPQMPHQFSPQGSSGTLRVSNSPPSSGSAMINNFQSPTPYQPTTKYIPNANKQKNRLSGTTLSDQYEGAQQSQLADQKAYQLAHQQSYKDWNDRLQKLQRQQEHQEQNKHHYDTSHSRASSKSSQHLSEQRQHQRNLMLQQQQQLQEFYYTPNEQEYQKQQIKQFQQQNPGAAPPQHTAWNWSYPVFNADADYRYKEEIYYNNDGSSPTPSHISLIPTNSAPSTPTNEYAYKVEL</sequence>
<proteinExistence type="predicted"/>